<feature type="repeat" description="Lumazine-binding" evidence="10">
    <location>
        <begin position="1"/>
        <end position="100"/>
    </location>
</feature>
<dbReference type="PANTHER" id="PTHR21098">
    <property type="entry name" value="RIBOFLAVIN SYNTHASE ALPHA CHAIN"/>
    <property type="match status" value="1"/>
</dbReference>
<dbReference type="EC" id="2.5.1.9" evidence="4 9"/>
<dbReference type="Gene3D" id="2.40.30.20">
    <property type="match status" value="2"/>
</dbReference>
<dbReference type="Proteomes" id="UP000540989">
    <property type="component" value="Unassembled WGS sequence"/>
</dbReference>
<dbReference type="NCBIfam" id="TIGR00187">
    <property type="entry name" value="ribE"/>
    <property type="match status" value="1"/>
</dbReference>
<dbReference type="PANTHER" id="PTHR21098:SF12">
    <property type="entry name" value="RIBOFLAVIN SYNTHASE"/>
    <property type="match status" value="1"/>
</dbReference>
<evidence type="ECO:0000256" key="8">
    <source>
        <dbReference type="ARBA" id="ARBA00022737"/>
    </source>
</evidence>
<comment type="function">
    <text evidence="2">Catalyzes the dismutation of two molecules of 6,7-dimethyl-8-ribityllumazine, resulting in the formation of riboflavin and 5-amino-6-(D-ribitylamino)uracil.</text>
</comment>
<keyword evidence="8" id="KW-0677">Repeat</keyword>
<dbReference type="GO" id="GO:0004746">
    <property type="term" value="F:riboflavin synthase activity"/>
    <property type="evidence" value="ECO:0007669"/>
    <property type="project" value="UniProtKB-UniRule"/>
</dbReference>
<name>A0A7W7ZG34_9BACT</name>
<comment type="pathway">
    <text evidence="3">Cofactor biosynthesis; riboflavin biosynthesis; riboflavin from 2-hydroxy-3-oxobutyl phosphate and 5-amino-6-(D-ribitylamino)uracil: step 2/2.</text>
</comment>
<protein>
    <recommendedName>
        <fullName evidence="5 9">Riboflavin synthase</fullName>
        <ecNumber evidence="4 9">2.5.1.9</ecNumber>
    </recommendedName>
</protein>
<comment type="catalytic activity">
    <reaction evidence="1">
        <text>2 6,7-dimethyl-8-(1-D-ribityl)lumazine + H(+) = 5-amino-6-(D-ribitylamino)uracil + riboflavin</text>
        <dbReference type="Rhea" id="RHEA:20772"/>
        <dbReference type="ChEBI" id="CHEBI:15378"/>
        <dbReference type="ChEBI" id="CHEBI:15934"/>
        <dbReference type="ChEBI" id="CHEBI:57986"/>
        <dbReference type="ChEBI" id="CHEBI:58201"/>
        <dbReference type="EC" id="2.5.1.9"/>
    </reaction>
</comment>
<dbReference type="PROSITE" id="PS51177">
    <property type="entry name" value="LUMAZINE_BIND"/>
    <property type="match status" value="2"/>
</dbReference>
<keyword evidence="7 12" id="KW-0808">Transferase</keyword>
<evidence type="ECO:0000256" key="4">
    <source>
        <dbReference type="ARBA" id="ARBA00012827"/>
    </source>
</evidence>
<organism evidence="12 13">
    <name type="scientific">Granulicella aggregans</name>
    <dbReference type="NCBI Taxonomy" id="474949"/>
    <lineage>
        <taxon>Bacteria</taxon>
        <taxon>Pseudomonadati</taxon>
        <taxon>Acidobacteriota</taxon>
        <taxon>Terriglobia</taxon>
        <taxon>Terriglobales</taxon>
        <taxon>Acidobacteriaceae</taxon>
        <taxon>Granulicella</taxon>
    </lineage>
</organism>
<feature type="repeat" description="Lumazine-binding" evidence="10">
    <location>
        <begin position="101"/>
        <end position="202"/>
    </location>
</feature>
<proteinExistence type="predicted"/>
<evidence type="ECO:0000256" key="3">
    <source>
        <dbReference type="ARBA" id="ARBA00004887"/>
    </source>
</evidence>
<keyword evidence="6" id="KW-0686">Riboflavin biosynthesis</keyword>
<dbReference type="SUPFAM" id="SSF63380">
    <property type="entry name" value="Riboflavin synthase domain-like"/>
    <property type="match status" value="2"/>
</dbReference>
<gene>
    <name evidence="12" type="ORF">HDF16_003702</name>
</gene>
<dbReference type="InterPro" id="IPR023366">
    <property type="entry name" value="ATP_synth_asu-like_sf"/>
</dbReference>
<feature type="domain" description="Lumazine-binding" evidence="11">
    <location>
        <begin position="1"/>
        <end position="100"/>
    </location>
</feature>
<evidence type="ECO:0000256" key="2">
    <source>
        <dbReference type="ARBA" id="ARBA00002803"/>
    </source>
</evidence>
<comment type="caution">
    <text evidence="12">The sequence shown here is derived from an EMBL/GenBank/DDBJ whole genome shotgun (WGS) entry which is preliminary data.</text>
</comment>
<evidence type="ECO:0000256" key="5">
    <source>
        <dbReference type="ARBA" id="ARBA00013950"/>
    </source>
</evidence>
<evidence type="ECO:0000256" key="7">
    <source>
        <dbReference type="ARBA" id="ARBA00022679"/>
    </source>
</evidence>
<dbReference type="InterPro" id="IPR026017">
    <property type="entry name" value="Lumazine-bd_dom"/>
</dbReference>
<dbReference type="NCBIfam" id="NF006767">
    <property type="entry name" value="PRK09289.1"/>
    <property type="match status" value="1"/>
</dbReference>
<keyword evidence="13" id="KW-1185">Reference proteome</keyword>
<dbReference type="EMBL" id="JACHIP010000005">
    <property type="protein sequence ID" value="MBB5058979.1"/>
    <property type="molecule type" value="Genomic_DNA"/>
</dbReference>
<dbReference type="Pfam" id="PF00677">
    <property type="entry name" value="Lum_binding"/>
    <property type="match status" value="2"/>
</dbReference>
<feature type="domain" description="Lumazine-binding" evidence="11">
    <location>
        <begin position="101"/>
        <end position="202"/>
    </location>
</feature>
<dbReference type="PIRSF" id="PIRSF000498">
    <property type="entry name" value="Riboflavin_syn_A"/>
    <property type="match status" value="1"/>
</dbReference>
<dbReference type="InterPro" id="IPR017938">
    <property type="entry name" value="Riboflavin_synthase-like_b-brl"/>
</dbReference>
<evidence type="ECO:0000313" key="13">
    <source>
        <dbReference type="Proteomes" id="UP000540989"/>
    </source>
</evidence>
<accession>A0A7W7ZG34</accession>
<dbReference type="AlphaFoldDB" id="A0A7W7ZG34"/>
<reference evidence="12 13" key="1">
    <citation type="submission" date="2020-08" db="EMBL/GenBank/DDBJ databases">
        <title>Genomic Encyclopedia of Type Strains, Phase IV (KMG-V): Genome sequencing to study the core and pangenomes of soil and plant-associated prokaryotes.</title>
        <authorList>
            <person name="Whitman W."/>
        </authorList>
    </citation>
    <scope>NUCLEOTIDE SEQUENCE [LARGE SCALE GENOMIC DNA]</scope>
    <source>
        <strain evidence="12 13">M8UP14</strain>
    </source>
</reference>
<sequence length="220" mass="23210">MFTGLIESTGTILALGKSEGATRITVAAPALAARLTTGDSIAVSGVCLTALHIEPNAFPPRFSADLAAETIARTTLAHLREGSVVNLELPTPAGSPLGGHVVQGHVDDTATLISLDAITPNATETDWRLRLRIPEALTRYVVPQGSITIEGISLTVAALHGQDIEIAIIPHTYAATSLYTLAPGSPLNIEVDVLGKYAERQMQTPTKHLLTEQYLLANGY</sequence>
<evidence type="ECO:0000259" key="11">
    <source>
        <dbReference type="PROSITE" id="PS51177"/>
    </source>
</evidence>
<dbReference type="GO" id="GO:0009231">
    <property type="term" value="P:riboflavin biosynthetic process"/>
    <property type="evidence" value="ECO:0007669"/>
    <property type="project" value="UniProtKB-KW"/>
</dbReference>
<dbReference type="InterPro" id="IPR001783">
    <property type="entry name" value="Lumazine-bd"/>
</dbReference>
<dbReference type="CDD" id="cd00402">
    <property type="entry name" value="Riboflavin_synthase_like"/>
    <property type="match status" value="1"/>
</dbReference>
<dbReference type="RefSeq" id="WP_184219666.1">
    <property type="nucleotide sequence ID" value="NZ_JACHIP010000005.1"/>
</dbReference>
<evidence type="ECO:0000256" key="6">
    <source>
        <dbReference type="ARBA" id="ARBA00022619"/>
    </source>
</evidence>
<evidence type="ECO:0000256" key="10">
    <source>
        <dbReference type="PROSITE-ProRule" id="PRU00524"/>
    </source>
</evidence>
<evidence type="ECO:0000256" key="9">
    <source>
        <dbReference type="NCBIfam" id="TIGR00187"/>
    </source>
</evidence>
<evidence type="ECO:0000313" key="12">
    <source>
        <dbReference type="EMBL" id="MBB5058979.1"/>
    </source>
</evidence>
<evidence type="ECO:0000256" key="1">
    <source>
        <dbReference type="ARBA" id="ARBA00000968"/>
    </source>
</evidence>